<comment type="caution">
    <text evidence="2">The sequence shown here is derived from an EMBL/GenBank/DDBJ whole genome shotgun (WGS) entry which is preliminary data.</text>
</comment>
<sequence length="323" mass="35743">MDILEGIKMDKAIDEAKKKMASAGRSGVRIEELPTDNSRMDSRNTVRSDRSEDMKAWVTSTLGESPKLINQKLEAVDMKSQLSAAEKAELEKLREENNRRQKKSKESTSSEKRKRGGGEHTPMENSPSAVHAKSRSRGGGKTKARAKRIDVSSDEEEAGGVKHNLHAKLEGSSELSDIKKMLAALMQGIGDSKGKSKVVEPCSEEGGVEEVTNMGNVAPNTDVMEEEEESDEGGLAAYMKIQVDFYNSLHYTRVQELCRQKQIQYVRKDMGVWELARIDLQEYTNQINAEGSTAIAEPSRKNASRKEDRAKDYGSECGAIKGN</sequence>
<name>A0A388K6V8_CHABU</name>
<keyword evidence="3" id="KW-1185">Reference proteome</keyword>
<feature type="region of interest" description="Disordered" evidence="1">
    <location>
        <begin position="294"/>
        <end position="323"/>
    </location>
</feature>
<gene>
    <name evidence="2" type="ORF">CBR_g53759</name>
</gene>
<dbReference type="AlphaFoldDB" id="A0A388K6V8"/>
<proteinExistence type="predicted"/>
<feature type="region of interest" description="Disordered" evidence="1">
    <location>
        <begin position="87"/>
        <end position="162"/>
    </location>
</feature>
<feature type="compositionally biased region" description="Basic and acidic residues" evidence="1">
    <location>
        <begin position="298"/>
        <end position="314"/>
    </location>
</feature>
<organism evidence="2 3">
    <name type="scientific">Chara braunii</name>
    <name type="common">Braun's stonewort</name>
    <dbReference type="NCBI Taxonomy" id="69332"/>
    <lineage>
        <taxon>Eukaryota</taxon>
        <taxon>Viridiplantae</taxon>
        <taxon>Streptophyta</taxon>
        <taxon>Charophyceae</taxon>
        <taxon>Charales</taxon>
        <taxon>Characeae</taxon>
        <taxon>Chara</taxon>
    </lineage>
</organism>
<feature type="compositionally biased region" description="Basic and acidic residues" evidence="1">
    <location>
        <begin position="87"/>
        <end position="122"/>
    </location>
</feature>
<evidence type="ECO:0000313" key="3">
    <source>
        <dbReference type="Proteomes" id="UP000265515"/>
    </source>
</evidence>
<feature type="compositionally biased region" description="Basic and acidic residues" evidence="1">
    <location>
        <begin position="28"/>
        <end position="55"/>
    </location>
</feature>
<feature type="region of interest" description="Disordered" evidence="1">
    <location>
        <begin position="20"/>
        <end position="69"/>
    </location>
</feature>
<dbReference type="Proteomes" id="UP000265515">
    <property type="component" value="Unassembled WGS sequence"/>
</dbReference>
<evidence type="ECO:0000256" key="1">
    <source>
        <dbReference type="SAM" id="MobiDB-lite"/>
    </source>
</evidence>
<feature type="compositionally biased region" description="Basic residues" evidence="1">
    <location>
        <begin position="132"/>
        <end position="146"/>
    </location>
</feature>
<protein>
    <submittedName>
        <fullName evidence="2">Uncharacterized protein</fullName>
    </submittedName>
</protein>
<dbReference type="EMBL" id="BFEA01000066">
    <property type="protein sequence ID" value="GBG65790.1"/>
    <property type="molecule type" value="Genomic_DNA"/>
</dbReference>
<evidence type="ECO:0000313" key="2">
    <source>
        <dbReference type="EMBL" id="GBG65790.1"/>
    </source>
</evidence>
<reference evidence="2 3" key="1">
    <citation type="journal article" date="2018" name="Cell">
        <title>The Chara Genome: Secondary Complexity and Implications for Plant Terrestrialization.</title>
        <authorList>
            <person name="Nishiyama T."/>
            <person name="Sakayama H."/>
            <person name="Vries J.D."/>
            <person name="Buschmann H."/>
            <person name="Saint-Marcoux D."/>
            <person name="Ullrich K.K."/>
            <person name="Haas F.B."/>
            <person name="Vanderstraeten L."/>
            <person name="Becker D."/>
            <person name="Lang D."/>
            <person name="Vosolsobe S."/>
            <person name="Rombauts S."/>
            <person name="Wilhelmsson P.K.I."/>
            <person name="Janitza P."/>
            <person name="Kern R."/>
            <person name="Heyl A."/>
            <person name="Rumpler F."/>
            <person name="Villalobos L.I.A.C."/>
            <person name="Clay J.M."/>
            <person name="Skokan R."/>
            <person name="Toyoda A."/>
            <person name="Suzuki Y."/>
            <person name="Kagoshima H."/>
            <person name="Schijlen E."/>
            <person name="Tajeshwar N."/>
            <person name="Catarino B."/>
            <person name="Hetherington A.J."/>
            <person name="Saltykova A."/>
            <person name="Bonnot C."/>
            <person name="Breuninger H."/>
            <person name="Symeonidi A."/>
            <person name="Radhakrishnan G.V."/>
            <person name="Van Nieuwerburgh F."/>
            <person name="Deforce D."/>
            <person name="Chang C."/>
            <person name="Karol K.G."/>
            <person name="Hedrich R."/>
            <person name="Ulvskov P."/>
            <person name="Glockner G."/>
            <person name="Delwiche C.F."/>
            <person name="Petrasek J."/>
            <person name="Van de Peer Y."/>
            <person name="Friml J."/>
            <person name="Beilby M."/>
            <person name="Dolan L."/>
            <person name="Kohara Y."/>
            <person name="Sugano S."/>
            <person name="Fujiyama A."/>
            <person name="Delaux P.-M."/>
            <person name="Quint M."/>
            <person name="TheiBen G."/>
            <person name="Hagemann M."/>
            <person name="Harholt J."/>
            <person name="Dunand C."/>
            <person name="Zachgo S."/>
            <person name="Langdale J."/>
            <person name="Maumus F."/>
            <person name="Straeten D.V.D."/>
            <person name="Gould S.B."/>
            <person name="Rensing S.A."/>
        </authorList>
    </citation>
    <scope>NUCLEOTIDE SEQUENCE [LARGE SCALE GENOMIC DNA]</scope>
    <source>
        <strain evidence="2 3">S276</strain>
    </source>
</reference>
<dbReference type="Gramene" id="GBG65790">
    <property type="protein sequence ID" value="GBG65790"/>
    <property type="gene ID" value="CBR_g53759"/>
</dbReference>
<accession>A0A388K6V8</accession>